<dbReference type="Proteomes" id="UP001497480">
    <property type="component" value="Unassembled WGS sequence"/>
</dbReference>
<evidence type="ECO:0000256" key="1">
    <source>
        <dbReference type="ARBA" id="ARBA00022729"/>
    </source>
</evidence>
<dbReference type="PANTHER" id="PTHR33184">
    <property type="entry name" value="PROTEIN TAPETUM DETERMINANT 1-LIKE-RELATED"/>
    <property type="match status" value="1"/>
</dbReference>
<sequence>MASTINIVSTLLFLCFTSQGYGLLCSINDISVKQSQSGAKNFGKPEWVVSITNKCDCVQVNVRLNCQGFQTVEKVDPSILKVLGNECLLNFGNAISKDPITFKYAWDNSFPLNPVSSELDCFL</sequence>
<evidence type="ECO:0000256" key="2">
    <source>
        <dbReference type="SAM" id="SignalP"/>
    </source>
</evidence>
<evidence type="ECO:0000313" key="4">
    <source>
        <dbReference type="Proteomes" id="UP001497480"/>
    </source>
</evidence>
<accession>A0AAV1Y6Q9</accession>
<dbReference type="EMBL" id="CAXHTB010000022">
    <property type="protein sequence ID" value="CAL0329692.1"/>
    <property type="molecule type" value="Genomic_DNA"/>
</dbReference>
<dbReference type="InterPro" id="IPR040361">
    <property type="entry name" value="TPD1"/>
</dbReference>
<keyword evidence="1 2" id="KW-0732">Signal</keyword>
<proteinExistence type="predicted"/>
<dbReference type="PANTHER" id="PTHR33184:SF72">
    <property type="entry name" value="BETA-1,3-N-ACETYLGLUCOSAMINYLTRANSFERASE FAMILY PROTEIN"/>
    <property type="match status" value="1"/>
</dbReference>
<feature type="chain" id="PRO_5043785478" evidence="2">
    <location>
        <begin position="23"/>
        <end position="123"/>
    </location>
</feature>
<name>A0AAV1Y6Q9_LUPLU</name>
<dbReference type="GO" id="GO:0001709">
    <property type="term" value="P:cell fate determination"/>
    <property type="evidence" value="ECO:0007669"/>
    <property type="project" value="TreeGrafter"/>
</dbReference>
<feature type="signal peptide" evidence="2">
    <location>
        <begin position="1"/>
        <end position="22"/>
    </location>
</feature>
<gene>
    <name evidence="3" type="ORF">LLUT_LOCUS30752</name>
</gene>
<keyword evidence="4" id="KW-1185">Reference proteome</keyword>
<protein>
    <submittedName>
        <fullName evidence="3">Uncharacterized protein</fullName>
    </submittedName>
</protein>
<reference evidence="3 4" key="1">
    <citation type="submission" date="2024-03" db="EMBL/GenBank/DDBJ databases">
        <authorList>
            <person name="Martinez-Hernandez J."/>
        </authorList>
    </citation>
    <scope>NUCLEOTIDE SEQUENCE [LARGE SCALE GENOMIC DNA]</scope>
</reference>
<dbReference type="Pfam" id="PF24068">
    <property type="entry name" value="TPD1_C"/>
    <property type="match status" value="1"/>
</dbReference>
<comment type="caution">
    <text evidence="3">The sequence shown here is derived from an EMBL/GenBank/DDBJ whole genome shotgun (WGS) entry which is preliminary data.</text>
</comment>
<dbReference type="AlphaFoldDB" id="A0AAV1Y6Q9"/>
<organism evidence="3 4">
    <name type="scientific">Lupinus luteus</name>
    <name type="common">European yellow lupine</name>
    <dbReference type="NCBI Taxonomy" id="3873"/>
    <lineage>
        <taxon>Eukaryota</taxon>
        <taxon>Viridiplantae</taxon>
        <taxon>Streptophyta</taxon>
        <taxon>Embryophyta</taxon>
        <taxon>Tracheophyta</taxon>
        <taxon>Spermatophyta</taxon>
        <taxon>Magnoliopsida</taxon>
        <taxon>eudicotyledons</taxon>
        <taxon>Gunneridae</taxon>
        <taxon>Pentapetalae</taxon>
        <taxon>rosids</taxon>
        <taxon>fabids</taxon>
        <taxon>Fabales</taxon>
        <taxon>Fabaceae</taxon>
        <taxon>Papilionoideae</taxon>
        <taxon>50 kb inversion clade</taxon>
        <taxon>genistoids sensu lato</taxon>
        <taxon>core genistoids</taxon>
        <taxon>Genisteae</taxon>
        <taxon>Lupinus</taxon>
    </lineage>
</organism>
<evidence type="ECO:0000313" key="3">
    <source>
        <dbReference type="EMBL" id="CAL0329692.1"/>
    </source>
</evidence>